<evidence type="ECO:0000313" key="3">
    <source>
        <dbReference type="EMBL" id="MCX2981612.1"/>
    </source>
</evidence>
<sequence>MLNELIHQAALWLDNTAASTSMHESFYVYNWVETTHVLTLTLSLGLLLVIDLRMLGLAFTNLPATRLAQRLQTPMFLGFAVMFITGMALFYAIPVRSSQSLWLRIKLLLLLAALINALVFHRHLRNAGPDWNNAVKAPLSLRRGAWMSIGCWVGVVICGRLIAYDWFDCSKNPAPLISAFVGCINGQEQF</sequence>
<organism evidence="3 4">
    <name type="scientific">Candidatus Litorirhabdus singularis</name>
    <dbReference type="NCBI Taxonomy" id="2518993"/>
    <lineage>
        <taxon>Bacteria</taxon>
        <taxon>Pseudomonadati</taxon>
        <taxon>Pseudomonadota</taxon>
        <taxon>Gammaproteobacteria</taxon>
        <taxon>Cellvibrionales</taxon>
        <taxon>Halieaceae</taxon>
        <taxon>Candidatus Litorirhabdus</taxon>
    </lineage>
</organism>
<dbReference type="InterPro" id="IPR046586">
    <property type="entry name" value="DUF6644"/>
</dbReference>
<gene>
    <name evidence="3" type="ORF">EYC98_12135</name>
</gene>
<dbReference type="Pfam" id="PF20349">
    <property type="entry name" value="DUF6644"/>
    <property type="match status" value="1"/>
</dbReference>
<feature type="transmembrane region" description="Helical" evidence="1">
    <location>
        <begin position="144"/>
        <end position="163"/>
    </location>
</feature>
<feature type="domain" description="DUF6644" evidence="2">
    <location>
        <begin position="33"/>
        <end position="164"/>
    </location>
</feature>
<keyword evidence="4" id="KW-1185">Reference proteome</keyword>
<feature type="transmembrane region" description="Helical" evidence="1">
    <location>
        <begin position="105"/>
        <end position="124"/>
    </location>
</feature>
<feature type="transmembrane region" description="Helical" evidence="1">
    <location>
        <begin position="37"/>
        <end position="55"/>
    </location>
</feature>
<keyword evidence="1" id="KW-0472">Membrane</keyword>
<accession>A0ABT3TH16</accession>
<protein>
    <recommendedName>
        <fullName evidence="2">DUF6644 domain-containing protein</fullName>
    </recommendedName>
</protein>
<name>A0ABT3TH16_9GAMM</name>
<dbReference type="EMBL" id="SHNN01000002">
    <property type="protein sequence ID" value="MCX2981612.1"/>
    <property type="molecule type" value="Genomic_DNA"/>
</dbReference>
<reference evidence="3" key="1">
    <citation type="submission" date="2019-02" db="EMBL/GenBank/DDBJ databases">
        <authorList>
            <person name="Li S.-H."/>
        </authorList>
    </citation>
    <scope>NUCLEOTIDE SEQUENCE</scope>
    <source>
        <strain evidence="3">IMCC14734</strain>
    </source>
</reference>
<feature type="transmembrane region" description="Helical" evidence="1">
    <location>
        <begin position="75"/>
        <end position="93"/>
    </location>
</feature>
<keyword evidence="1" id="KW-0812">Transmembrane</keyword>
<comment type="caution">
    <text evidence="3">The sequence shown here is derived from an EMBL/GenBank/DDBJ whole genome shotgun (WGS) entry which is preliminary data.</text>
</comment>
<dbReference type="RefSeq" id="WP_279245610.1">
    <property type="nucleotide sequence ID" value="NZ_SHNN01000002.1"/>
</dbReference>
<evidence type="ECO:0000313" key="4">
    <source>
        <dbReference type="Proteomes" id="UP001143362"/>
    </source>
</evidence>
<dbReference type="Proteomes" id="UP001143362">
    <property type="component" value="Unassembled WGS sequence"/>
</dbReference>
<proteinExistence type="predicted"/>
<keyword evidence="1" id="KW-1133">Transmembrane helix</keyword>
<evidence type="ECO:0000259" key="2">
    <source>
        <dbReference type="Pfam" id="PF20349"/>
    </source>
</evidence>
<evidence type="ECO:0000256" key="1">
    <source>
        <dbReference type="SAM" id="Phobius"/>
    </source>
</evidence>